<evidence type="ECO:0000256" key="1">
    <source>
        <dbReference type="SAM" id="Phobius"/>
    </source>
</evidence>
<comment type="caution">
    <text evidence="2">The sequence shown here is derived from an EMBL/GenBank/DDBJ whole genome shotgun (WGS) entry which is preliminary data.</text>
</comment>
<dbReference type="Proteomes" id="UP000176803">
    <property type="component" value="Unassembled WGS sequence"/>
</dbReference>
<accession>A0A1F7I205</accession>
<evidence type="ECO:0000313" key="2">
    <source>
        <dbReference type="EMBL" id="OGK37377.1"/>
    </source>
</evidence>
<keyword evidence="1" id="KW-0812">Transmembrane</keyword>
<keyword evidence="1" id="KW-0472">Membrane</keyword>
<protein>
    <submittedName>
        <fullName evidence="2">Uncharacterized protein</fullName>
    </submittedName>
</protein>
<dbReference type="AlphaFoldDB" id="A0A1F7I205"/>
<evidence type="ECO:0000313" key="3">
    <source>
        <dbReference type="Proteomes" id="UP000176803"/>
    </source>
</evidence>
<feature type="transmembrane region" description="Helical" evidence="1">
    <location>
        <begin position="12"/>
        <end position="32"/>
    </location>
</feature>
<dbReference type="EMBL" id="MGAC01000043">
    <property type="protein sequence ID" value="OGK37377.1"/>
    <property type="molecule type" value="Genomic_DNA"/>
</dbReference>
<keyword evidence="1" id="KW-1133">Transmembrane helix</keyword>
<organism evidence="2 3">
    <name type="scientific">Candidatus Roizmanbacteria bacterium RIFCSPHIGHO2_12_FULL_41_11</name>
    <dbReference type="NCBI Taxonomy" id="1802052"/>
    <lineage>
        <taxon>Bacteria</taxon>
        <taxon>Candidatus Roizmaniibacteriota</taxon>
    </lineage>
</organism>
<sequence>MELPKSLTAVTSFSKILFGVLFVTLPFLGFYLGMGYQKTLTPNFVESLPPVVRSTLTPSIDPTADWKTYTNEEYGFSLKYPQTWNYYPGALDYIFLFSKDDGPPEYKVNVSVEDKKRDYLTGACKPIFIDNHKGIRCESRTFVESERGVEVNYYVTGIQVEVPYQNKLYYFTVYASDATAPERIPYFSQILSTFKFLDRDVELINEASITDKCEVKIVTNKKTYVEKTGYSGISISCNNKEERLKGLEISPSKKYAAFQDISGGIDSMVKIFSAEYKRAFQLYVYGTSIIYGVEFLPEDKLLVLNGYPQEPYLTVYDIEKLFADYPNDIDTTYWYFKDVSKHSKSFQLPKDQYYSYKIVINNLEDQVEISGITEDGKAEYNIKTYKLSEI</sequence>
<gene>
    <name evidence="2" type="ORF">A3F03_04295</name>
</gene>
<reference evidence="2 3" key="1">
    <citation type="journal article" date="2016" name="Nat. Commun.">
        <title>Thousands of microbial genomes shed light on interconnected biogeochemical processes in an aquifer system.</title>
        <authorList>
            <person name="Anantharaman K."/>
            <person name="Brown C.T."/>
            <person name="Hug L.A."/>
            <person name="Sharon I."/>
            <person name="Castelle C.J."/>
            <person name="Probst A.J."/>
            <person name="Thomas B.C."/>
            <person name="Singh A."/>
            <person name="Wilkins M.J."/>
            <person name="Karaoz U."/>
            <person name="Brodie E.L."/>
            <person name="Williams K.H."/>
            <person name="Hubbard S.S."/>
            <person name="Banfield J.F."/>
        </authorList>
    </citation>
    <scope>NUCLEOTIDE SEQUENCE [LARGE SCALE GENOMIC DNA]</scope>
</reference>
<name>A0A1F7I205_9BACT</name>
<proteinExistence type="predicted"/>